<gene>
    <name evidence="3" type="ORF">B6F84_09065</name>
</gene>
<feature type="domain" description="Zinc-ribbon" evidence="2">
    <location>
        <begin position="109"/>
        <end position="130"/>
    </location>
</feature>
<accession>A0A1W6K0U6</accession>
<name>A0A1W6K0U6_9CREN</name>
<evidence type="ECO:0000313" key="3">
    <source>
        <dbReference type="EMBL" id="ARM76153.1"/>
    </source>
</evidence>
<organism evidence="3 4">
    <name type="scientific">Acidianus manzaensis</name>
    <dbReference type="NCBI Taxonomy" id="282676"/>
    <lineage>
        <taxon>Archaea</taxon>
        <taxon>Thermoproteota</taxon>
        <taxon>Thermoprotei</taxon>
        <taxon>Sulfolobales</taxon>
        <taxon>Sulfolobaceae</taxon>
        <taxon>Acidianus</taxon>
    </lineage>
</organism>
<evidence type="ECO:0000313" key="4">
    <source>
        <dbReference type="Proteomes" id="UP000193404"/>
    </source>
</evidence>
<dbReference type="InterPro" id="IPR011033">
    <property type="entry name" value="PRC_barrel-like_sf"/>
</dbReference>
<evidence type="ECO:0000259" key="1">
    <source>
        <dbReference type="Pfam" id="PF05239"/>
    </source>
</evidence>
<reference evidence="3 4" key="1">
    <citation type="submission" date="2017-03" db="EMBL/GenBank/DDBJ databases">
        <title>Sulfur activation and transportation mechanism of thermophilic Archaea Acidianus manzaensis YN-25.</title>
        <authorList>
            <person name="Ma Y."/>
            <person name="Yang Y."/>
            <person name="Xia J."/>
        </authorList>
    </citation>
    <scope>NUCLEOTIDE SEQUENCE [LARGE SCALE GENOMIC DNA]</scope>
    <source>
        <strain evidence="3 4">YN-25</strain>
    </source>
</reference>
<dbReference type="AlphaFoldDB" id="A0A1W6K0U6"/>
<proteinExistence type="predicted"/>
<dbReference type="KEGG" id="aman:B6F84_09065"/>
<evidence type="ECO:0000259" key="2">
    <source>
        <dbReference type="Pfam" id="PF13240"/>
    </source>
</evidence>
<dbReference type="Proteomes" id="UP000193404">
    <property type="component" value="Chromosome"/>
</dbReference>
<evidence type="ECO:0008006" key="5">
    <source>
        <dbReference type="Google" id="ProtNLM"/>
    </source>
</evidence>
<dbReference type="Pfam" id="PF05239">
    <property type="entry name" value="PRC"/>
    <property type="match status" value="1"/>
</dbReference>
<feature type="domain" description="PRC-barrel" evidence="1">
    <location>
        <begin position="35"/>
        <end position="98"/>
    </location>
</feature>
<dbReference type="Gene3D" id="4.10.1060.50">
    <property type="match status" value="1"/>
</dbReference>
<dbReference type="InterPro" id="IPR027275">
    <property type="entry name" value="PRC-brl_dom"/>
</dbReference>
<dbReference type="EMBL" id="CP020477">
    <property type="protein sequence ID" value="ARM76153.1"/>
    <property type="molecule type" value="Genomic_DNA"/>
</dbReference>
<dbReference type="Pfam" id="PF13240">
    <property type="entry name" value="Zn_Ribbon_1"/>
    <property type="match status" value="1"/>
</dbReference>
<keyword evidence="4" id="KW-1185">Reference proteome</keyword>
<protein>
    <recommendedName>
        <fullName evidence="5">Zinc-ribbon domain-containing protein</fullName>
    </recommendedName>
</protein>
<sequence>MIKLDYLLEHNLVMLSIRFLSYKIIKLIVSTRKIYKREDIVGKQVINQDGNIVGIVKDTGYDESGRMAIIVSTKDNKEQYYSITDIRGIGDVIVLREIQPQIPPNSIICPNCGYPNPAGSQYCIKCGTRLSYY</sequence>
<dbReference type="SUPFAM" id="SSF50346">
    <property type="entry name" value="PRC-barrel domain"/>
    <property type="match status" value="1"/>
</dbReference>
<dbReference type="InterPro" id="IPR038587">
    <property type="entry name" value="Ribosomal_eL40_sf"/>
</dbReference>
<dbReference type="InterPro" id="IPR026870">
    <property type="entry name" value="Zinc_ribbon_dom"/>
</dbReference>
<dbReference type="Gene3D" id="2.30.30.240">
    <property type="entry name" value="PRC-barrel domain"/>
    <property type="match status" value="1"/>
</dbReference>